<feature type="transmembrane region" description="Helical" evidence="7">
    <location>
        <begin position="107"/>
        <end position="126"/>
    </location>
</feature>
<dbReference type="EMBL" id="SNZA01000003">
    <property type="protein sequence ID" value="TDR13118.1"/>
    <property type="molecule type" value="Genomic_DNA"/>
</dbReference>
<evidence type="ECO:0000259" key="8">
    <source>
        <dbReference type="Pfam" id="PF00482"/>
    </source>
</evidence>
<keyword evidence="3 7" id="KW-0812">Transmembrane</keyword>
<evidence type="ECO:0000256" key="6">
    <source>
        <dbReference type="SAM" id="Coils"/>
    </source>
</evidence>
<organism evidence="9 10">
    <name type="scientific">Marinomonas communis</name>
    <dbReference type="NCBI Taxonomy" id="28254"/>
    <lineage>
        <taxon>Bacteria</taxon>
        <taxon>Pseudomonadati</taxon>
        <taxon>Pseudomonadota</taxon>
        <taxon>Gammaproteobacteria</taxon>
        <taxon>Oceanospirillales</taxon>
        <taxon>Oceanospirillaceae</taxon>
        <taxon>Marinomonas</taxon>
    </lineage>
</organism>
<dbReference type="RefSeq" id="WP_133562204.1">
    <property type="nucleotide sequence ID" value="NZ_JAJGNH010000013.1"/>
</dbReference>
<keyword evidence="10" id="KW-1185">Reference proteome</keyword>
<feature type="domain" description="Type II secretion system protein GspF" evidence="8">
    <location>
        <begin position="142"/>
        <end position="266"/>
    </location>
</feature>
<keyword evidence="6" id="KW-0175">Coiled coil</keyword>
<evidence type="ECO:0000256" key="3">
    <source>
        <dbReference type="ARBA" id="ARBA00022692"/>
    </source>
</evidence>
<feature type="transmembrane region" description="Helical" evidence="7">
    <location>
        <begin position="250"/>
        <end position="270"/>
    </location>
</feature>
<dbReference type="InterPro" id="IPR018076">
    <property type="entry name" value="T2SS_GspF_dom"/>
</dbReference>
<keyword evidence="4 7" id="KW-1133">Transmembrane helix</keyword>
<comment type="subcellular location">
    <subcellularLocation>
        <location evidence="1">Cell membrane</location>
        <topology evidence="1">Multi-pass membrane protein</topology>
    </subcellularLocation>
</comment>
<evidence type="ECO:0000313" key="10">
    <source>
        <dbReference type="Proteomes" id="UP000295729"/>
    </source>
</evidence>
<dbReference type="OrthoDB" id="5611741at2"/>
<evidence type="ECO:0000256" key="2">
    <source>
        <dbReference type="ARBA" id="ARBA00022475"/>
    </source>
</evidence>
<feature type="transmembrane region" description="Helical" evidence="7">
    <location>
        <begin position="286"/>
        <end position="305"/>
    </location>
</feature>
<evidence type="ECO:0000256" key="4">
    <source>
        <dbReference type="ARBA" id="ARBA00022989"/>
    </source>
</evidence>
<dbReference type="Pfam" id="PF00482">
    <property type="entry name" value="T2SSF"/>
    <property type="match status" value="1"/>
</dbReference>
<dbReference type="GO" id="GO:0005886">
    <property type="term" value="C:plasma membrane"/>
    <property type="evidence" value="ECO:0007669"/>
    <property type="project" value="UniProtKB-SubCell"/>
</dbReference>
<dbReference type="PANTHER" id="PTHR35007">
    <property type="entry name" value="INTEGRAL MEMBRANE PROTEIN-RELATED"/>
    <property type="match status" value="1"/>
</dbReference>
<protein>
    <submittedName>
        <fullName evidence="9">Tight adherence protein B</fullName>
    </submittedName>
</protein>
<name>A0A4R6XC28_9GAMM</name>
<feature type="transmembrane region" description="Helical" evidence="7">
    <location>
        <begin position="76"/>
        <end position="95"/>
    </location>
</feature>
<evidence type="ECO:0000256" key="1">
    <source>
        <dbReference type="ARBA" id="ARBA00004651"/>
    </source>
</evidence>
<reference evidence="9 10" key="1">
    <citation type="submission" date="2019-03" db="EMBL/GenBank/DDBJ databases">
        <title>Genomic Encyclopedia of Type Strains, Phase IV (KMG-IV): sequencing the most valuable type-strain genomes for metagenomic binning, comparative biology and taxonomic classification.</title>
        <authorList>
            <person name="Goeker M."/>
        </authorList>
    </citation>
    <scope>NUCLEOTIDE SEQUENCE [LARGE SCALE GENOMIC DNA]</scope>
    <source>
        <strain evidence="9 10">DSM 5604</strain>
    </source>
</reference>
<evidence type="ECO:0000256" key="5">
    <source>
        <dbReference type="ARBA" id="ARBA00023136"/>
    </source>
</evidence>
<evidence type="ECO:0000256" key="7">
    <source>
        <dbReference type="SAM" id="Phobius"/>
    </source>
</evidence>
<accession>A0A4R6XC28</accession>
<comment type="caution">
    <text evidence="9">The sequence shown here is derived from an EMBL/GenBank/DDBJ whole genome shotgun (WGS) entry which is preliminary data.</text>
</comment>
<feature type="coiled-coil region" evidence="6">
    <location>
        <begin position="220"/>
        <end position="247"/>
    </location>
</feature>
<evidence type="ECO:0000313" key="9">
    <source>
        <dbReference type="EMBL" id="TDR13118.1"/>
    </source>
</evidence>
<sequence length="309" mass="36009">MMWFFGFQVVFGMALLIYVLRQRRRLDLNDYLQEYTRVHRPKATHSIQQAIDVRSLIGQSFTSRIYYFWLNLLDQLGAFALVKLILFLVLVCMLARFFNDSFFQGNIWIVTLIFLLVCTFLGSQFLRNRREKEFEESFPVALNMMTSAVSSGESLTHAISYVGATLEGRVAREFSNMGKRLQLGEAPEDVFRKACARLPYPMFFFFVMTLRANMERGGQLKDIIQRLNKLMFNIRAIEKKKSALTAEARTSAKIVAAIPFIFIIVMRFFSPENYDFIMSDSRGRMLLYYMFASEFIGILIIWGLMRSAR</sequence>
<keyword evidence="2" id="KW-1003">Cell membrane</keyword>
<proteinExistence type="predicted"/>
<dbReference type="Proteomes" id="UP000295729">
    <property type="component" value="Unassembled WGS sequence"/>
</dbReference>
<dbReference type="PANTHER" id="PTHR35007:SF2">
    <property type="entry name" value="PILUS ASSEMBLE PROTEIN"/>
    <property type="match status" value="1"/>
</dbReference>
<dbReference type="AlphaFoldDB" id="A0A4R6XC28"/>
<keyword evidence="5 7" id="KW-0472">Membrane</keyword>
<gene>
    <name evidence="9" type="ORF">C8D85_1992</name>
</gene>